<organism evidence="2 3">
    <name type="scientific">Synaphobranchus kaupii</name>
    <name type="common">Kaup's arrowtooth eel</name>
    <dbReference type="NCBI Taxonomy" id="118154"/>
    <lineage>
        <taxon>Eukaryota</taxon>
        <taxon>Metazoa</taxon>
        <taxon>Chordata</taxon>
        <taxon>Craniata</taxon>
        <taxon>Vertebrata</taxon>
        <taxon>Euteleostomi</taxon>
        <taxon>Actinopterygii</taxon>
        <taxon>Neopterygii</taxon>
        <taxon>Teleostei</taxon>
        <taxon>Anguilliformes</taxon>
        <taxon>Synaphobranchidae</taxon>
        <taxon>Synaphobranchus</taxon>
    </lineage>
</organism>
<gene>
    <name evidence="2" type="ORF">SKAU_G00304700</name>
</gene>
<keyword evidence="3" id="KW-1185">Reference proteome</keyword>
<dbReference type="Proteomes" id="UP001152622">
    <property type="component" value="Chromosome 12"/>
</dbReference>
<dbReference type="AlphaFoldDB" id="A0A9Q1EWJ5"/>
<dbReference type="EMBL" id="JAINUF010000012">
    <property type="protein sequence ID" value="KAJ8346277.1"/>
    <property type="molecule type" value="Genomic_DNA"/>
</dbReference>
<name>A0A9Q1EWJ5_SYNKA</name>
<protein>
    <submittedName>
        <fullName evidence="2">Uncharacterized protein</fullName>
    </submittedName>
</protein>
<sequence>MAAFYLKSKSLDLRAGDPAARRRSSRPRVSASPHMAAARYPPQKTNSMQRGGGAGDSACHGSPLRRA</sequence>
<evidence type="ECO:0000313" key="3">
    <source>
        <dbReference type="Proteomes" id="UP001152622"/>
    </source>
</evidence>
<comment type="caution">
    <text evidence="2">The sequence shown here is derived from an EMBL/GenBank/DDBJ whole genome shotgun (WGS) entry which is preliminary data.</text>
</comment>
<feature type="region of interest" description="Disordered" evidence="1">
    <location>
        <begin position="1"/>
        <end position="67"/>
    </location>
</feature>
<accession>A0A9Q1EWJ5</accession>
<proteinExistence type="predicted"/>
<evidence type="ECO:0000256" key="1">
    <source>
        <dbReference type="SAM" id="MobiDB-lite"/>
    </source>
</evidence>
<evidence type="ECO:0000313" key="2">
    <source>
        <dbReference type="EMBL" id="KAJ8346277.1"/>
    </source>
</evidence>
<reference evidence="2" key="1">
    <citation type="journal article" date="2023" name="Science">
        <title>Genome structures resolve the early diversification of teleost fishes.</title>
        <authorList>
            <person name="Parey E."/>
            <person name="Louis A."/>
            <person name="Montfort J."/>
            <person name="Bouchez O."/>
            <person name="Roques C."/>
            <person name="Iampietro C."/>
            <person name="Lluch J."/>
            <person name="Castinel A."/>
            <person name="Donnadieu C."/>
            <person name="Desvignes T."/>
            <person name="Floi Bucao C."/>
            <person name="Jouanno E."/>
            <person name="Wen M."/>
            <person name="Mejri S."/>
            <person name="Dirks R."/>
            <person name="Jansen H."/>
            <person name="Henkel C."/>
            <person name="Chen W.J."/>
            <person name="Zahm M."/>
            <person name="Cabau C."/>
            <person name="Klopp C."/>
            <person name="Thompson A.W."/>
            <person name="Robinson-Rechavi M."/>
            <person name="Braasch I."/>
            <person name="Lecointre G."/>
            <person name="Bobe J."/>
            <person name="Postlethwait J.H."/>
            <person name="Berthelot C."/>
            <person name="Roest Crollius H."/>
            <person name="Guiguen Y."/>
        </authorList>
    </citation>
    <scope>NUCLEOTIDE SEQUENCE</scope>
    <source>
        <strain evidence="2">WJC10195</strain>
    </source>
</reference>